<evidence type="ECO:0000256" key="11">
    <source>
        <dbReference type="ARBA" id="ARBA00023080"/>
    </source>
</evidence>
<dbReference type="GO" id="GO:0006241">
    <property type="term" value="P:CTP biosynthetic process"/>
    <property type="evidence" value="ECO:0007669"/>
    <property type="project" value="InterPro"/>
</dbReference>
<comment type="cofactor">
    <cofactor evidence="1">
        <name>Mg(2+)</name>
        <dbReference type="ChEBI" id="CHEBI:18420"/>
    </cofactor>
</comment>
<evidence type="ECO:0000256" key="13">
    <source>
        <dbReference type="RuleBase" id="RU004011"/>
    </source>
</evidence>
<dbReference type="AlphaFoldDB" id="A0A554JE25"/>
<evidence type="ECO:0000313" key="15">
    <source>
        <dbReference type="EMBL" id="TSC66677.1"/>
    </source>
</evidence>
<keyword evidence="10" id="KW-0460">Magnesium</keyword>
<feature type="domain" description="Nucleoside diphosphate kinase-like" evidence="14">
    <location>
        <begin position="1"/>
        <end position="151"/>
    </location>
</feature>
<organism evidence="15 16">
    <name type="scientific">Candidatus Doudnabacteria bacterium Gr01-1014_77</name>
    <dbReference type="NCBI Taxonomy" id="2017133"/>
    <lineage>
        <taxon>Bacteria</taxon>
        <taxon>Candidatus Doudnaibacteriota</taxon>
    </lineage>
</organism>
<name>A0A554JE25_9BACT</name>
<evidence type="ECO:0000313" key="16">
    <source>
        <dbReference type="Proteomes" id="UP000319613"/>
    </source>
</evidence>
<keyword evidence="5" id="KW-0808">Transferase</keyword>
<evidence type="ECO:0000259" key="14">
    <source>
        <dbReference type="SMART" id="SM00562"/>
    </source>
</evidence>
<evidence type="ECO:0000256" key="4">
    <source>
        <dbReference type="ARBA" id="ARBA00017632"/>
    </source>
</evidence>
<keyword evidence="11" id="KW-0546">Nucleotide metabolism</keyword>
<dbReference type="GO" id="GO:0046872">
    <property type="term" value="F:metal ion binding"/>
    <property type="evidence" value="ECO:0007669"/>
    <property type="project" value="UniProtKB-KW"/>
</dbReference>
<dbReference type="FunFam" id="3.30.70.141:FF:000003">
    <property type="entry name" value="Nucleoside diphosphate kinase"/>
    <property type="match status" value="1"/>
</dbReference>
<dbReference type="GO" id="GO:0005524">
    <property type="term" value="F:ATP binding"/>
    <property type="evidence" value="ECO:0007669"/>
    <property type="project" value="UniProtKB-KW"/>
</dbReference>
<keyword evidence="6" id="KW-0479">Metal-binding</keyword>
<dbReference type="InterPro" id="IPR036850">
    <property type="entry name" value="NDK-like_dom_sf"/>
</dbReference>
<dbReference type="GO" id="GO:0004550">
    <property type="term" value="F:nucleoside diphosphate kinase activity"/>
    <property type="evidence" value="ECO:0007669"/>
    <property type="project" value="UniProtKB-EC"/>
</dbReference>
<evidence type="ECO:0000256" key="1">
    <source>
        <dbReference type="ARBA" id="ARBA00001946"/>
    </source>
</evidence>
<dbReference type="InterPro" id="IPR001564">
    <property type="entry name" value="Nucleoside_diP_kinase"/>
</dbReference>
<comment type="caution">
    <text evidence="15">The sequence shown here is derived from an EMBL/GenBank/DDBJ whole genome shotgun (WGS) entry which is preliminary data.</text>
</comment>
<keyword evidence="7" id="KW-0547">Nucleotide-binding</keyword>
<evidence type="ECO:0000256" key="9">
    <source>
        <dbReference type="ARBA" id="ARBA00022840"/>
    </source>
</evidence>
<comment type="caution">
    <text evidence="12">Lacks conserved residue(s) required for the propagation of feature annotation.</text>
</comment>
<reference evidence="15 16" key="1">
    <citation type="submission" date="2017-07" db="EMBL/GenBank/DDBJ databases">
        <title>Mechanisms for carbon and nitrogen cycling indicate functional differentiation within the Candidate Phyla Radiation.</title>
        <authorList>
            <person name="Danczak R.E."/>
            <person name="Johnston M.D."/>
            <person name="Kenah C."/>
            <person name="Slattery M."/>
            <person name="Wrighton K.C."/>
            <person name="Wilkins M.J."/>
        </authorList>
    </citation>
    <scope>NUCLEOTIDE SEQUENCE [LARGE SCALE GENOMIC DNA]</scope>
    <source>
        <strain evidence="15">Gr01-1014_77</strain>
    </source>
</reference>
<keyword evidence="8 15" id="KW-0418">Kinase</keyword>
<dbReference type="InterPro" id="IPR034907">
    <property type="entry name" value="NDK-like_dom"/>
</dbReference>
<dbReference type="PROSITE" id="PS51374">
    <property type="entry name" value="NDPK_LIKE"/>
    <property type="match status" value="1"/>
</dbReference>
<dbReference type="EMBL" id="VMFF01000001">
    <property type="protein sequence ID" value="TSC66677.1"/>
    <property type="molecule type" value="Genomic_DNA"/>
</dbReference>
<evidence type="ECO:0000256" key="10">
    <source>
        <dbReference type="ARBA" id="ARBA00022842"/>
    </source>
</evidence>
<evidence type="ECO:0000256" key="8">
    <source>
        <dbReference type="ARBA" id="ARBA00022777"/>
    </source>
</evidence>
<evidence type="ECO:0000256" key="12">
    <source>
        <dbReference type="PROSITE-ProRule" id="PRU00706"/>
    </source>
</evidence>
<keyword evidence="9" id="KW-0067">ATP-binding</keyword>
<evidence type="ECO:0000256" key="5">
    <source>
        <dbReference type="ARBA" id="ARBA00022679"/>
    </source>
</evidence>
<sequence>MERTLVLLKPDAVSRGLVGEITQRFERVGLKIAGMKMVQPDETLAQRHYHDLGERKGADVLRVTVEMLVSGPVVAIVFEGVEAVELVRKMTGSTEPKAAAPGTIRGDYSHISFKHADVKKIGVKNLIHASGSVEDAEKEIPIWFTDEELIQHTPSYARHTLGE</sequence>
<accession>A0A554JE25</accession>
<evidence type="ECO:0000256" key="6">
    <source>
        <dbReference type="ARBA" id="ARBA00022723"/>
    </source>
</evidence>
<evidence type="ECO:0000256" key="7">
    <source>
        <dbReference type="ARBA" id="ARBA00022741"/>
    </source>
</evidence>
<proteinExistence type="inferred from homology"/>
<dbReference type="GO" id="GO:0006183">
    <property type="term" value="P:GTP biosynthetic process"/>
    <property type="evidence" value="ECO:0007669"/>
    <property type="project" value="InterPro"/>
</dbReference>
<protein>
    <recommendedName>
        <fullName evidence="4">Nucleoside diphosphate kinase</fullName>
        <ecNumber evidence="3">2.7.4.6</ecNumber>
    </recommendedName>
</protein>
<dbReference type="SUPFAM" id="SSF54919">
    <property type="entry name" value="Nucleoside diphosphate kinase, NDK"/>
    <property type="match status" value="1"/>
</dbReference>
<dbReference type="EC" id="2.7.4.6" evidence="3"/>
<comment type="similarity">
    <text evidence="2 12 13">Belongs to the NDK family.</text>
</comment>
<evidence type="ECO:0000256" key="2">
    <source>
        <dbReference type="ARBA" id="ARBA00008142"/>
    </source>
</evidence>
<dbReference type="Pfam" id="PF00334">
    <property type="entry name" value="NDK"/>
    <property type="match status" value="1"/>
</dbReference>
<gene>
    <name evidence="15" type="ORF">G01um101477_12</name>
</gene>
<dbReference type="Gene3D" id="3.30.70.141">
    <property type="entry name" value="Nucleoside diphosphate kinase-like domain"/>
    <property type="match status" value="1"/>
</dbReference>
<dbReference type="CDD" id="cd04413">
    <property type="entry name" value="NDPk_I"/>
    <property type="match status" value="1"/>
</dbReference>
<dbReference type="PANTHER" id="PTHR11349">
    <property type="entry name" value="NUCLEOSIDE DIPHOSPHATE KINASE"/>
    <property type="match status" value="1"/>
</dbReference>
<dbReference type="PRINTS" id="PR01243">
    <property type="entry name" value="NUCDPKINASE"/>
</dbReference>
<dbReference type="Proteomes" id="UP000319613">
    <property type="component" value="Unassembled WGS sequence"/>
</dbReference>
<evidence type="ECO:0000256" key="3">
    <source>
        <dbReference type="ARBA" id="ARBA00012966"/>
    </source>
</evidence>
<dbReference type="GO" id="GO:0006228">
    <property type="term" value="P:UTP biosynthetic process"/>
    <property type="evidence" value="ECO:0007669"/>
    <property type="project" value="InterPro"/>
</dbReference>
<dbReference type="SMART" id="SM00562">
    <property type="entry name" value="NDK"/>
    <property type="match status" value="1"/>
</dbReference>